<feature type="region of interest" description="Disordered" evidence="2">
    <location>
        <begin position="274"/>
        <end position="296"/>
    </location>
</feature>
<dbReference type="Gene3D" id="1.20.58.760">
    <property type="entry name" value="Peptidase M41"/>
    <property type="match status" value="1"/>
</dbReference>
<dbReference type="Gene3D" id="1.20.5.690">
    <property type="entry name" value="Importin-alpha, importin-beta-binding domain"/>
    <property type="match status" value="1"/>
</dbReference>
<proteinExistence type="predicted"/>
<evidence type="ECO:0000256" key="2">
    <source>
        <dbReference type="SAM" id="MobiDB-lite"/>
    </source>
</evidence>
<evidence type="ECO:0000259" key="3">
    <source>
        <dbReference type="PROSITE" id="PS51214"/>
    </source>
</evidence>
<feature type="domain" description="IBB" evidence="3">
    <location>
        <begin position="1"/>
        <end position="51"/>
    </location>
</feature>
<evidence type="ECO:0000256" key="1">
    <source>
        <dbReference type="PROSITE-ProRule" id="PRU00561"/>
    </source>
</evidence>
<dbReference type="Pfam" id="PF01749">
    <property type="entry name" value="IBB"/>
    <property type="match status" value="1"/>
</dbReference>
<dbReference type="GO" id="GO:0004176">
    <property type="term" value="F:ATP-dependent peptidase activity"/>
    <property type="evidence" value="ECO:0007669"/>
    <property type="project" value="InterPro"/>
</dbReference>
<keyword evidence="1" id="KW-0813">Transport</keyword>
<dbReference type="GO" id="GO:0006606">
    <property type="term" value="P:protein import into nucleus"/>
    <property type="evidence" value="ECO:0007669"/>
    <property type="project" value="InterPro"/>
</dbReference>
<dbReference type="InterPro" id="IPR037219">
    <property type="entry name" value="Peptidase_M41-like"/>
</dbReference>
<keyword evidence="4" id="KW-1185">Reference proteome</keyword>
<accession>A0A914HPP8</accession>
<dbReference type="GO" id="GO:0004222">
    <property type="term" value="F:metalloendopeptidase activity"/>
    <property type="evidence" value="ECO:0007669"/>
    <property type="project" value="InterPro"/>
</dbReference>
<dbReference type="SUPFAM" id="SSF48371">
    <property type="entry name" value="ARM repeat"/>
    <property type="match status" value="1"/>
</dbReference>
<name>A0A914HPP8_GLORO</name>
<dbReference type="GO" id="GO:0005524">
    <property type="term" value="F:ATP binding"/>
    <property type="evidence" value="ECO:0007669"/>
    <property type="project" value="InterPro"/>
</dbReference>
<dbReference type="GO" id="GO:0006508">
    <property type="term" value="P:proteolysis"/>
    <property type="evidence" value="ECO:0007669"/>
    <property type="project" value="InterPro"/>
</dbReference>
<evidence type="ECO:0000313" key="5">
    <source>
        <dbReference type="WBParaSite" id="Gr19_v10_g3081.t1"/>
    </source>
</evidence>
<sequence>MADRQTQFKNIGKDMEALRNNRTEQVVSIRKEKQDDIMFKRRNIQANDANENTSTSNAAGGVAVVYDGSKLEFSSGLNMCIDDLISSGILPIFVNCLQSANDGLTRHWAKRPETRAAMRAEIVVKPGGRAAEELVYGASPGHYSDMDSWEAKAKKIVKTSAEWCALTAGQRTRNKLARRAERIIARAFRVARGILTRRQPLLHGHAEWHALEPGQRTRHELTRRVERVIRRAYRVAGAILTQRQRLLHKGTESLGHHQSRNKNKKINLIGVNALSEGQDDEREDSEFDTSGDEVQNNAPVKNTLQKVTCVASATSDVLTTHWAKRPETTVVNLGGRAAEEHIYGLSLGHYSDMAQWNTKAKKALTVCLFGSAVDLFPCVYVGHAWHQN</sequence>
<dbReference type="Proteomes" id="UP000887572">
    <property type="component" value="Unplaced"/>
</dbReference>
<dbReference type="InterPro" id="IPR002652">
    <property type="entry name" value="Importin-a_IBB"/>
</dbReference>
<dbReference type="SUPFAM" id="SSF140990">
    <property type="entry name" value="FtsH protease domain-like"/>
    <property type="match status" value="1"/>
</dbReference>
<dbReference type="AlphaFoldDB" id="A0A914HPP8"/>
<evidence type="ECO:0000313" key="4">
    <source>
        <dbReference type="Proteomes" id="UP000887572"/>
    </source>
</evidence>
<dbReference type="WBParaSite" id="Gr19_v10_g3081.t1">
    <property type="protein sequence ID" value="Gr19_v10_g3081.t1"/>
    <property type="gene ID" value="Gr19_v10_g3081"/>
</dbReference>
<protein>
    <submittedName>
        <fullName evidence="5">IBB domain-containing protein</fullName>
    </submittedName>
</protein>
<organism evidence="4 5">
    <name type="scientific">Globodera rostochiensis</name>
    <name type="common">Golden nematode worm</name>
    <name type="synonym">Heterodera rostochiensis</name>
    <dbReference type="NCBI Taxonomy" id="31243"/>
    <lineage>
        <taxon>Eukaryota</taxon>
        <taxon>Metazoa</taxon>
        <taxon>Ecdysozoa</taxon>
        <taxon>Nematoda</taxon>
        <taxon>Chromadorea</taxon>
        <taxon>Rhabditida</taxon>
        <taxon>Tylenchina</taxon>
        <taxon>Tylenchomorpha</taxon>
        <taxon>Tylenchoidea</taxon>
        <taxon>Heteroderidae</taxon>
        <taxon>Heteroderinae</taxon>
        <taxon>Globodera</taxon>
    </lineage>
</organism>
<dbReference type="GO" id="GO:0061608">
    <property type="term" value="F:nuclear import signal receptor activity"/>
    <property type="evidence" value="ECO:0007669"/>
    <property type="project" value="InterPro"/>
</dbReference>
<feature type="compositionally biased region" description="Acidic residues" evidence="2">
    <location>
        <begin position="277"/>
        <end position="291"/>
    </location>
</feature>
<dbReference type="InterPro" id="IPR036975">
    <property type="entry name" value="Importin-a_IBB_sf"/>
</dbReference>
<reference evidence="5" key="1">
    <citation type="submission" date="2022-11" db="UniProtKB">
        <authorList>
            <consortium name="WormBaseParasite"/>
        </authorList>
    </citation>
    <scope>IDENTIFICATION</scope>
</reference>
<dbReference type="PROSITE" id="PS51214">
    <property type="entry name" value="IBB"/>
    <property type="match status" value="1"/>
</dbReference>
<dbReference type="InterPro" id="IPR016024">
    <property type="entry name" value="ARM-type_fold"/>
</dbReference>